<name>A0A9P7EEK0_9AGAM</name>
<proteinExistence type="predicted"/>
<dbReference type="AlphaFoldDB" id="A0A9P7EEK0"/>
<dbReference type="EMBL" id="JABBWG010000011">
    <property type="protein sequence ID" value="KAG1818593.1"/>
    <property type="molecule type" value="Genomic_DNA"/>
</dbReference>
<accession>A0A9P7EEK0</accession>
<dbReference type="GeneID" id="64626745"/>
<dbReference type="OrthoDB" id="2690190at2759"/>
<dbReference type="RefSeq" id="XP_041194465.1">
    <property type="nucleotide sequence ID" value="XM_041332728.1"/>
</dbReference>
<comment type="caution">
    <text evidence="1">The sequence shown here is derived from an EMBL/GenBank/DDBJ whole genome shotgun (WGS) entry which is preliminary data.</text>
</comment>
<evidence type="ECO:0000313" key="2">
    <source>
        <dbReference type="Proteomes" id="UP000807769"/>
    </source>
</evidence>
<organism evidence="1 2">
    <name type="scientific">Suillus subaureus</name>
    <dbReference type="NCBI Taxonomy" id="48587"/>
    <lineage>
        <taxon>Eukaryota</taxon>
        <taxon>Fungi</taxon>
        <taxon>Dikarya</taxon>
        <taxon>Basidiomycota</taxon>
        <taxon>Agaricomycotina</taxon>
        <taxon>Agaricomycetes</taxon>
        <taxon>Agaricomycetidae</taxon>
        <taxon>Boletales</taxon>
        <taxon>Suillineae</taxon>
        <taxon>Suillaceae</taxon>
        <taxon>Suillus</taxon>
    </lineage>
</organism>
<sequence length="194" mass="21219">MSNIALSSSDTALNLNVLGIAHNESNLLPDLLFTTASVLFGLEYLNNTIANLCEELNGRCHPTPSGVNPEKLVTPNAVCYITKAWNSDAVQPNNQLIPLPHVMKAWVNNFTYHAFMSTSLVEANGPSCFDCSNSFTTKELKSLEVLKSDFHILDLKKQYAQSKVNMLSEAIMCIAEFHGNDNSCSSFTPSDLSA</sequence>
<reference evidence="1" key="1">
    <citation type="journal article" date="2020" name="New Phytol.">
        <title>Comparative genomics reveals dynamic genome evolution in host specialist ectomycorrhizal fungi.</title>
        <authorList>
            <person name="Lofgren L.A."/>
            <person name="Nguyen N.H."/>
            <person name="Vilgalys R."/>
            <person name="Ruytinx J."/>
            <person name="Liao H.L."/>
            <person name="Branco S."/>
            <person name="Kuo A."/>
            <person name="LaButti K."/>
            <person name="Lipzen A."/>
            <person name="Andreopoulos W."/>
            <person name="Pangilinan J."/>
            <person name="Riley R."/>
            <person name="Hundley H."/>
            <person name="Na H."/>
            <person name="Barry K."/>
            <person name="Grigoriev I.V."/>
            <person name="Stajich J.E."/>
            <person name="Kennedy P.G."/>
        </authorList>
    </citation>
    <scope>NUCLEOTIDE SEQUENCE</scope>
    <source>
        <strain evidence="1">MN1</strain>
    </source>
</reference>
<evidence type="ECO:0000313" key="1">
    <source>
        <dbReference type="EMBL" id="KAG1818593.1"/>
    </source>
</evidence>
<gene>
    <name evidence="1" type="ORF">BJ212DRAFT_1298668</name>
</gene>
<protein>
    <submittedName>
        <fullName evidence="1">Uncharacterized protein</fullName>
    </submittedName>
</protein>
<dbReference type="Proteomes" id="UP000807769">
    <property type="component" value="Unassembled WGS sequence"/>
</dbReference>
<keyword evidence="2" id="KW-1185">Reference proteome</keyword>